<dbReference type="RefSeq" id="WP_036166899.1">
    <property type="nucleotide sequence ID" value="NZ_JRKJ01000005.1"/>
</dbReference>
<reference evidence="1 2" key="1">
    <citation type="submission" date="2014-09" db="EMBL/GenBank/DDBJ databases">
        <title>Genome sequences of Lysobacter dokdonensis DS-58.</title>
        <authorList>
            <person name="Kim J.F."/>
            <person name="Kwak M.-J."/>
        </authorList>
    </citation>
    <scope>NUCLEOTIDE SEQUENCE [LARGE SCALE GENOMIC DNA]</scope>
    <source>
        <strain evidence="1 2">DS-58</strain>
    </source>
</reference>
<dbReference type="EMBL" id="JRKJ01000005">
    <property type="protein sequence ID" value="KGQ19943.1"/>
    <property type="molecule type" value="Genomic_DNA"/>
</dbReference>
<evidence type="ECO:0000313" key="1">
    <source>
        <dbReference type="EMBL" id="KGQ19943.1"/>
    </source>
</evidence>
<accession>A0A0A2WJE9</accession>
<dbReference type="Proteomes" id="UP000030518">
    <property type="component" value="Unassembled WGS sequence"/>
</dbReference>
<evidence type="ECO:0000313" key="2">
    <source>
        <dbReference type="Proteomes" id="UP000030518"/>
    </source>
</evidence>
<dbReference type="AlphaFoldDB" id="A0A0A2WJE9"/>
<sequence length="59" mass="6781">MAEEAIMYVRPDGAYWTEKQTIELAYLDGPVPTERIIAIQDGSDMVAPWIFWVAPDRPR</sequence>
<name>A0A0A2WJE9_9GAMM</name>
<comment type="caution">
    <text evidence="1">The sequence shown here is derived from an EMBL/GenBank/DDBJ whole genome shotgun (WGS) entry which is preliminary data.</text>
</comment>
<gene>
    <name evidence="1" type="ORF">LF41_2450</name>
</gene>
<dbReference type="STRING" id="1300345.LF41_2450"/>
<keyword evidence="2" id="KW-1185">Reference proteome</keyword>
<protein>
    <submittedName>
        <fullName evidence="1">Uncharacterized protein</fullName>
    </submittedName>
</protein>
<organism evidence="1 2">
    <name type="scientific">Lysobacter dokdonensis DS-58</name>
    <dbReference type="NCBI Taxonomy" id="1300345"/>
    <lineage>
        <taxon>Bacteria</taxon>
        <taxon>Pseudomonadati</taxon>
        <taxon>Pseudomonadota</taxon>
        <taxon>Gammaproteobacteria</taxon>
        <taxon>Lysobacterales</taxon>
        <taxon>Lysobacteraceae</taxon>
        <taxon>Noviluteimonas</taxon>
    </lineage>
</organism>
<proteinExistence type="predicted"/>